<keyword evidence="1" id="KW-1133">Transmembrane helix</keyword>
<feature type="transmembrane region" description="Helical" evidence="1">
    <location>
        <begin position="6"/>
        <end position="26"/>
    </location>
</feature>
<gene>
    <name evidence="2" type="ordered locus">CPR_1294</name>
</gene>
<organism evidence="2 3">
    <name type="scientific">Clostridium perfringens (strain SM101 / Type A)</name>
    <dbReference type="NCBI Taxonomy" id="289380"/>
    <lineage>
        <taxon>Bacteria</taxon>
        <taxon>Bacillati</taxon>
        <taxon>Bacillota</taxon>
        <taxon>Clostridia</taxon>
        <taxon>Eubacteriales</taxon>
        <taxon>Clostridiaceae</taxon>
        <taxon>Clostridium</taxon>
    </lineage>
</organism>
<sequence>MLYYLTVLVPSVALNTVIGLVLYRVIENSLRRASYSIRG</sequence>
<name>Q0STE1_CLOPS</name>
<dbReference type="EMBL" id="CP000312">
    <property type="protein sequence ID" value="ABG85601.1"/>
    <property type="molecule type" value="Genomic_DNA"/>
</dbReference>
<dbReference type="BioCyc" id="CPER289380:GI76-1309-MONOMER"/>
<keyword evidence="1" id="KW-0472">Membrane</keyword>
<protein>
    <submittedName>
        <fullName evidence="2">Uncharacterized protein</fullName>
    </submittedName>
</protein>
<evidence type="ECO:0000313" key="2">
    <source>
        <dbReference type="EMBL" id="ABG85601.1"/>
    </source>
</evidence>
<evidence type="ECO:0000313" key="3">
    <source>
        <dbReference type="Proteomes" id="UP000001824"/>
    </source>
</evidence>
<dbReference type="RefSeq" id="WP_011592278.1">
    <property type="nucleotide sequence ID" value="NC_008262.1"/>
</dbReference>
<dbReference type="AlphaFoldDB" id="Q0STE1"/>
<proteinExistence type="predicted"/>
<keyword evidence="1" id="KW-0812">Transmembrane</keyword>
<dbReference type="KEGG" id="cpr:CPR_1294"/>
<accession>Q0STE1</accession>
<evidence type="ECO:0000256" key="1">
    <source>
        <dbReference type="SAM" id="Phobius"/>
    </source>
</evidence>
<reference evidence="2 3" key="1">
    <citation type="journal article" date="2006" name="Genome Res.">
        <title>Skewed genomic variability in strains of the toxigenic bacterial pathogen, Clostridium perfringens.</title>
        <authorList>
            <person name="Myers G.S."/>
            <person name="Rasko D.A."/>
            <person name="Cheung J.K."/>
            <person name="Ravel J."/>
            <person name="Seshadri R."/>
            <person name="Deboy R.T."/>
            <person name="Ren Q."/>
            <person name="Varga J."/>
            <person name="Awad M.M."/>
            <person name="Brinkac L.M."/>
            <person name="Daugherty S.C."/>
            <person name="Haft D.H."/>
            <person name="Dodson R.J."/>
            <person name="Madupu R."/>
            <person name="Nelson W.C."/>
            <person name="Rosovitz M.J."/>
            <person name="Sullivan S.A."/>
            <person name="Khouri H."/>
            <person name="Dimitrov G.I."/>
            <person name="Watkins K.L."/>
            <person name="Mulligan S."/>
            <person name="Benton J."/>
            <person name="Radune D."/>
            <person name="Fisher D.J."/>
            <person name="Atkins H.S."/>
            <person name="Hiscox T."/>
            <person name="Jost B.H."/>
            <person name="Billington S.J."/>
            <person name="Songer J.G."/>
            <person name="McClane B.A."/>
            <person name="Titball R.W."/>
            <person name="Rood J.I."/>
            <person name="Melville S.B."/>
            <person name="Paulsen I.T."/>
        </authorList>
    </citation>
    <scope>NUCLEOTIDE SEQUENCE [LARGE SCALE GENOMIC DNA]</scope>
    <source>
        <strain evidence="3">SM101 / Type A</strain>
    </source>
</reference>
<dbReference type="Proteomes" id="UP000001824">
    <property type="component" value="Chromosome"/>
</dbReference>
<dbReference type="Pfam" id="PF17099">
    <property type="entry name" value="TrpP"/>
    <property type="match status" value="1"/>
</dbReference>
<dbReference type="InterPro" id="IPR031360">
    <property type="entry name" value="TrpP"/>
</dbReference>